<dbReference type="Proteomes" id="UP000045706">
    <property type="component" value="Unassembled WGS sequence"/>
</dbReference>
<dbReference type="EMBL" id="CVQI01033196">
    <property type="protein sequence ID" value="CRK43315.1"/>
    <property type="molecule type" value="Genomic_DNA"/>
</dbReference>
<gene>
    <name evidence="2" type="ORF">BN1723_016151</name>
</gene>
<dbReference type="Gene3D" id="3.40.50.1820">
    <property type="entry name" value="alpha/beta hydrolase"/>
    <property type="match status" value="1"/>
</dbReference>
<evidence type="ECO:0000313" key="2">
    <source>
        <dbReference type="EMBL" id="CRK43315.1"/>
    </source>
</evidence>
<name>A0A0G4NAH9_VERLO</name>
<feature type="non-terminal residue" evidence="2">
    <location>
        <position position="1"/>
    </location>
</feature>
<accession>A0A0G4NAH9</accession>
<dbReference type="InterPro" id="IPR029058">
    <property type="entry name" value="AB_hydrolase_fold"/>
</dbReference>
<reference evidence="3" key="1">
    <citation type="submission" date="2015-05" db="EMBL/GenBank/DDBJ databases">
        <authorList>
            <person name="Fogelqvist Johan"/>
        </authorList>
    </citation>
    <scope>NUCLEOTIDE SEQUENCE [LARGE SCALE GENOMIC DNA]</scope>
</reference>
<evidence type="ECO:0000256" key="1">
    <source>
        <dbReference type="SAM" id="MobiDB-lite"/>
    </source>
</evidence>
<evidence type="ECO:0000313" key="3">
    <source>
        <dbReference type="Proteomes" id="UP000045706"/>
    </source>
</evidence>
<organism evidence="2 3">
    <name type="scientific">Verticillium longisporum</name>
    <name type="common">Verticillium dahliae var. longisporum</name>
    <dbReference type="NCBI Taxonomy" id="100787"/>
    <lineage>
        <taxon>Eukaryota</taxon>
        <taxon>Fungi</taxon>
        <taxon>Dikarya</taxon>
        <taxon>Ascomycota</taxon>
        <taxon>Pezizomycotina</taxon>
        <taxon>Sordariomycetes</taxon>
        <taxon>Hypocreomycetidae</taxon>
        <taxon>Glomerellales</taxon>
        <taxon>Plectosphaerellaceae</taxon>
        <taxon>Verticillium</taxon>
    </lineage>
</organism>
<feature type="region of interest" description="Disordered" evidence="1">
    <location>
        <begin position="191"/>
        <end position="234"/>
    </location>
</feature>
<protein>
    <submittedName>
        <fullName evidence="2">Uncharacterized protein</fullName>
    </submittedName>
</protein>
<dbReference type="SUPFAM" id="SSF53474">
    <property type="entry name" value="alpha/beta-Hydrolases"/>
    <property type="match status" value="1"/>
</dbReference>
<dbReference type="AlphaFoldDB" id="A0A0G4NAH9"/>
<proteinExistence type="predicted"/>
<sequence>KLYPGFVPCIRSLLASANPSGPGLTSSGIRAFASIDYRLSPHPEFPQDPSSVPPSELREARHPDHLLDVRAALASLQERYAFGDRYVLIGHSAGATMAYQLAMGGAAIGLGAPAAPTPSVILPSAVVGVSGIYETHHQGPDLPGLFQRLVVHAKAIVNAGEDEDAGGGEDELGNEHEPVVGLVGLGQDGAHIGAQYDRDPTEDEEGDGGSYEGSSMIFGQIHPGHGWGSIRSRV</sequence>